<feature type="region of interest" description="Disordered" evidence="4">
    <location>
        <begin position="1060"/>
        <end position="1104"/>
    </location>
</feature>
<dbReference type="GO" id="GO:0030687">
    <property type="term" value="C:preribosome, large subunit precursor"/>
    <property type="evidence" value="ECO:0007669"/>
    <property type="project" value="TreeGrafter"/>
</dbReference>
<dbReference type="Pfam" id="PF04427">
    <property type="entry name" value="Brix"/>
    <property type="match status" value="1"/>
</dbReference>
<keyword evidence="1 3" id="KW-0479">Metal-binding</keyword>
<protein>
    <submittedName>
        <fullName evidence="7">Peter pan</fullName>
    </submittedName>
</protein>
<dbReference type="PROSITE" id="PS00028">
    <property type="entry name" value="ZINC_FINGER_C2H2_1"/>
    <property type="match status" value="1"/>
</dbReference>
<comment type="caution">
    <text evidence="7">The sequence shown here is derived from an EMBL/GenBank/DDBJ whole genome shotgun (WGS) entry which is preliminary data.</text>
</comment>
<evidence type="ECO:0000259" key="5">
    <source>
        <dbReference type="PROSITE" id="PS50089"/>
    </source>
</evidence>
<reference evidence="7" key="1">
    <citation type="submission" date="2019-05" db="EMBL/GenBank/DDBJ databases">
        <title>Annotation for the trematode Fasciolopsis buski.</title>
        <authorList>
            <person name="Choi Y.-J."/>
        </authorList>
    </citation>
    <scope>NUCLEOTIDE SEQUENCE</scope>
    <source>
        <strain evidence="7">HT</strain>
        <tissue evidence="7">Whole worm</tissue>
    </source>
</reference>
<dbReference type="EMBL" id="LUCM01004325">
    <property type="protein sequence ID" value="KAA0194531.1"/>
    <property type="molecule type" value="Genomic_DNA"/>
</dbReference>
<dbReference type="InterPro" id="IPR007109">
    <property type="entry name" value="Brix"/>
</dbReference>
<feature type="compositionally biased region" description="Basic and acidic residues" evidence="4">
    <location>
        <begin position="1073"/>
        <end position="1096"/>
    </location>
</feature>
<dbReference type="GO" id="GO:0019843">
    <property type="term" value="F:rRNA binding"/>
    <property type="evidence" value="ECO:0007669"/>
    <property type="project" value="InterPro"/>
</dbReference>
<dbReference type="InterPro" id="IPR013083">
    <property type="entry name" value="Znf_RING/FYVE/PHD"/>
</dbReference>
<dbReference type="Pfam" id="PF25447">
    <property type="entry name" value="RING_ZNF598"/>
    <property type="match status" value="1"/>
</dbReference>
<feature type="region of interest" description="Disordered" evidence="4">
    <location>
        <begin position="1425"/>
        <end position="1512"/>
    </location>
</feature>
<feature type="region of interest" description="Disordered" evidence="4">
    <location>
        <begin position="614"/>
        <end position="710"/>
    </location>
</feature>
<dbReference type="SMART" id="SM00879">
    <property type="entry name" value="Brix"/>
    <property type="match status" value="1"/>
</dbReference>
<keyword evidence="1 3" id="KW-0863">Zinc-finger</keyword>
<feature type="compositionally biased region" description="Polar residues" evidence="4">
    <location>
        <begin position="656"/>
        <end position="672"/>
    </location>
</feature>
<feature type="compositionally biased region" description="Low complexity" evidence="4">
    <location>
        <begin position="512"/>
        <end position="534"/>
    </location>
</feature>
<feature type="region of interest" description="Disordered" evidence="4">
    <location>
        <begin position="1260"/>
        <end position="1293"/>
    </location>
</feature>
<feature type="domain" description="RING-type" evidence="5">
    <location>
        <begin position="14"/>
        <end position="59"/>
    </location>
</feature>
<dbReference type="Proteomes" id="UP000728185">
    <property type="component" value="Unassembled WGS sequence"/>
</dbReference>
<dbReference type="PANTHER" id="PTHR12661">
    <property type="entry name" value="PETER PAN-RELATED"/>
    <property type="match status" value="1"/>
</dbReference>
<dbReference type="PANTHER" id="PTHR12661:SF5">
    <property type="entry name" value="SUPPRESSOR OF SWI4 1 HOMOLOG"/>
    <property type="match status" value="1"/>
</dbReference>
<feature type="compositionally biased region" description="Polar residues" evidence="4">
    <location>
        <begin position="621"/>
        <end position="632"/>
    </location>
</feature>
<evidence type="ECO:0000256" key="3">
    <source>
        <dbReference type="PROSITE-ProRule" id="PRU00175"/>
    </source>
</evidence>
<evidence type="ECO:0000256" key="4">
    <source>
        <dbReference type="SAM" id="MobiDB-lite"/>
    </source>
</evidence>
<dbReference type="GO" id="GO:0008270">
    <property type="term" value="F:zinc ion binding"/>
    <property type="evidence" value="ECO:0007669"/>
    <property type="project" value="UniProtKB-KW"/>
</dbReference>
<dbReference type="OrthoDB" id="3838338at2759"/>
<evidence type="ECO:0000256" key="1">
    <source>
        <dbReference type="ARBA" id="ARBA00022771"/>
    </source>
</evidence>
<keyword evidence="8" id="KW-1185">Reference proteome</keyword>
<organism evidence="7 8">
    <name type="scientific">Fasciolopsis buskii</name>
    <dbReference type="NCBI Taxonomy" id="27845"/>
    <lineage>
        <taxon>Eukaryota</taxon>
        <taxon>Metazoa</taxon>
        <taxon>Spiralia</taxon>
        <taxon>Lophotrochozoa</taxon>
        <taxon>Platyhelminthes</taxon>
        <taxon>Trematoda</taxon>
        <taxon>Digenea</taxon>
        <taxon>Plagiorchiida</taxon>
        <taxon>Echinostomata</taxon>
        <taxon>Echinostomatoidea</taxon>
        <taxon>Fasciolidae</taxon>
        <taxon>Fasciolopsis</taxon>
    </lineage>
</organism>
<feature type="compositionally biased region" description="Polar residues" evidence="4">
    <location>
        <begin position="474"/>
        <end position="503"/>
    </location>
</feature>
<gene>
    <name evidence="7" type="ORF">FBUS_07475</name>
</gene>
<dbReference type="InterPro" id="IPR001841">
    <property type="entry name" value="Znf_RING"/>
</dbReference>
<dbReference type="GO" id="GO:0006364">
    <property type="term" value="P:rRNA processing"/>
    <property type="evidence" value="ECO:0007669"/>
    <property type="project" value="InterPro"/>
</dbReference>
<evidence type="ECO:0000313" key="8">
    <source>
        <dbReference type="Proteomes" id="UP000728185"/>
    </source>
</evidence>
<proteinExistence type="predicted"/>
<feature type="region of interest" description="Disordered" evidence="4">
    <location>
        <begin position="392"/>
        <end position="580"/>
    </location>
</feature>
<dbReference type="PROSITE" id="PS50833">
    <property type="entry name" value="BRIX"/>
    <property type="match status" value="1"/>
</dbReference>
<feature type="compositionally biased region" description="Basic and acidic residues" evidence="4">
    <location>
        <begin position="1425"/>
        <end position="1455"/>
    </location>
</feature>
<evidence type="ECO:0000259" key="6">
    <source>
        <dbReference type="PROSITE" id="PS50833"/>
    </source>
</evidence>
<keyword evidence="2" id="KW-0862">Zinc</keyword>
<dbReference type="SMART" id="SM00355">
    <property type="entry name" value="ZnF_C2H2"/>
    <property type="match status" value="4"/>
</dbReference>
<feature type="region of interest" description="Disordered" evidence="4">
    <location>
        <begin position="308"/>
        <end position="378"/>
    </location>
</feature>
<evidence type="ECO:0000256" key="2">
    <source>
        <dbReference type="ARBA" id="ARBA00022833"/>
    </source>
</evidence>
<dbReference type="SUPFAM" id="SSF57850">
    <property type="entry name" value="RING/U-box"/>
    <property type="match status" value="1"/>
</dbReference>
<dbReference type="SMART" id="SM00184">
    <property type="entry name" value="RING"/>
    <property type="match status" value="1"/>
</dbReference>
<feature type="compositionally biased region" description="Basic residues" evidence="4">
    <location>
        <begin position="1497"/>
        <end position="1506"/>
    </location>
</feature>
<dbReference type="InterPro" id="IPR013087">
    <property type="entry name" value="Znf_C2H2_type"/>
</dbReference>
<dbReference type="PROSITE" id="PS50089">
    <property type="entry name" value="ZF_RING_2"/>
    <property type="match status" value="1"/>
</dbReference>
<dbReference type="GO" id="GO:0000027">
    <property type="term" value="P:ribosomal large subunit assembly"/>
    <property type="evidence" value="ECO:0007669"/>
    <property type="project" value="TreeGrafter"/>
</dbReference>
<sequence length="1556" mass="171405">MTMMESDQAATKICPICHEDIDFFAYGACNHPTCTKCILKLRKFGSVDEPDFSKCPTCRRNLNKIVIMESFVPFDQVNTSTMRHDDQYDFSYPSQHIERHYRDMLRSICPVCGEEKISLSALNRHTTMEHQLSYCDLCIRYARLLPCEFVPMKPADLVAHRKWDNKRKRGHPLCNFCKELFYEFEDLIHHLRDSHFLCDLCRPSGEFVVFREQCELLTHYAESHHLCAECRQQQRISCFSTAENLGLHRFQEHPDAVNNDPNSWMPISIELAPSSNIATHRRRDPLRQGTDCVGGVLNSTDGRLVAEGTQAGVRFRRPNPSEWTGDDFPALAASGAPGSHSPVERNEPTSRTQTSVVDGETHRQTESARPGRPSGQPAVTMAALAGRGHSTRLTADDFPSLSGSTNTSVAAPQWIKTSSGVTRPPVSHDPTRQTQPRPKQVQKLPTASDFPDLPHESGRAAPNHGLASWVVPDTSRSAQLNGSQPISPSANTQSNRLAKQTPPTAADFPDLPGSGPSRSGSSAKVKSAAASLPSHTSRSGVQPSESKRSGPNHGRASAVADAHQSPTDLSSSAPRVLIRSRQHRNADIRFGLTETLSREDDELESERNRMNHIQIVDRLPDSSSNPTDSFVVQSADPVDWGPEEFPTLNGPEDSKATTQPSTINKQTNSGKKQTGPKKSVKPANQIESLVPKTSVEKNKNSKVKKPSVPSTAGIPRHDWIDTECILFATTPYVPLPEEEARNRELIRTVELELSDVSGKTGFTRFADLSRRYRHKQLTANAYVEALVGLLTPRSSGTMVADSGDVPKPPLWIAPMLALLPDVGLQRALLRVLQGQGAPKLPQELLPPNLGGRGAREPVSKPPSWAKSVLSLVQCCRACGQGLDIHAFFLENASCTGPSIQVKLPRKVTTFNVSRVLDYSLVLDLISSSTTLNSLPNSRRKPGSPNYKGMPAFAWTKLFDALSVATDHMAGHRRPKSVRKARAAAIAREERTYSKDPHSFIFTRPGVGNLVKQLSLDLREIFEPYTASRLKTHKRNVLKDFIAIAGPLHVTHLLYLTHPHADKREKKRQRQLVKKSERKESKTDPEGDRGSDTEAHLDASSVKPSSKGGVYLHLVRVPHGPSLTFSVCEYSLKRDVTTLIRRVFNSNQFRTPPLLAMTGFGSLCPDAPGSKQPQPPPPHLRLVVDMFQNMLPPLNVQKLKLSTVRRILLISREVDLSTTSSGEGNQNPDDVIYIRHYHIRTENRTISRALCRLSMGGVRAKKRRMPSGERVTGPGVTRSTMPAPGLGPGGSGKSSGVPNLAKYTCIEDFLTKAGMLSDSGLSDAMSDMEEVDLPETQVAVSDAGAPVCLAAAKKRKFTPAHGLRHLGAAKRATIRLTEIGPRLTLKLIKIEEGLNTGIVLYHRWHSRTLTEVAEQAERLRQREALRASRRAEHEARRVANEAAREAHRQACLEGMRRTGQIPSNPSANESESEIDNADDLSSNGSVSDGEGSHDKPKSTKQKSRLGKRLNPITVVSKSVKGKLKVNLPVRGSSVTPKRTKVRIASVKKNSQVVPQFS</sequence>
<dbReference type="Gene3D" id="3.30.40.10">
    <property type="entry name" value="Zinc/RING finger domain, C3HC4 (zinc finger)"/>
    <property type="match status" value="1"/>
</dbReference>
<evidence type="ECO:0000313" key="7">
    <source>
        <dbReference type="EMBL" id="KAA0194531.1"/>
    </source>
</evidence>
<feature type="compositionally biased region" description="Polar residues" evidence="4">
    <location>
        <begin position="535"/>
        <end position="544"/>
    </location>
</feature>
<feature type="compositionally biased region" description="Polar residues" evidence="4">
    <location>
        <begin position="401"/>
        <end position="421"/>
    </location>
</feature>
<accession>A0A8E0VLA2</accession>
<feature type="compositionally biased region" description="Polar residues" evidence="4">
    <location>
        <begin position="564"/>
        <end position="573"/>
    </location>
</feature>
<feature type="domain" description="Brix" evidence="6">
    <location>
        <begin position="996"/>
        <end position="1395"/>
    </location>
</feature>
<dbReference type="InterPro" id="IPR045112">
    <property type="entry name" value="PPAN-like"/>
</dbReference>
<name>A0A8E0VLA2_9TREM</name>